<dbReference type="Proteomes" id="UP000011645">
    <property type="component" value="Unassembled WGS sequence"/>
</dbReference>
<dbReference type="EMBL" id="AOHV01000030">
    <property type="protein sequence ID" value="ELY36115.1"/>
    <property type="molecule type" value="Genomic_DNA"/>
</dbReference>
<feature type="domain" description="Transcription regulator PadR N-terminal" evidence="1">
    <location>
        <begin position="19"/>
        <end position="79"/>
    </location>
</feature>
<accession>D8J484</accession>
<evidence type="ECO:0000313" key="2">
    <source>
        <dbReference type="EMBL" id="ADJ15476.1"/>
    </source>
</evidence>
<dbReference type="Proteomes" id="UP000000390">
    <property type="component" value="Chromosome"/>
</dbReference>
<protein>
    <submittedName>
        <fullName evidence="2">DNA binding domain-containing protein</fullName>
    </submittedName>
</protein>
<dbReference type="HOGENOM" id="CLU_151709_0_0_2"/>
<organism evidence="2 4">
    <name type="scientific">Halalkalicoccus jeotgali (strain DSM 18796 / CECT 7217 / JCM 14584 / KCTC 4019 / B3)</name>
    <dbReference type="NCBI Taxonomy" id="795797"/>
    <lineage>
        <taxon>Archaea</taxon>
        <taxon>Methanobacteriati</taxon>
        <taxon>Methanobacteriota</taxon>
        <taxon>Stenosarchaea group</taxon>
        <taxon>Halobacteria</taxon>
        <taxon>Halobacteriales</taxon>
        <taxon>Halococcaceae</taxon>
        <taxon>Halalkalicoccus</taxon>
    </lineage>
</organism>
<dbReference type="InterPro" id="IPR005149">
    <property type="entry name" value="Tscrpt_reg_PadR_N"/>
</dbReference>
<dbReference type="KEGG" id="hje:HacjB3_10465"/>
<dbReference type="eggNOG" id="arCOG00005">
    <property type="taxonomic scope" value="Archaea"/>
</dbReference>
<reference evidence="2 4" key="1">
    <citation type="journal article" date="2010" name="J. Bacteriol.">
        <title>Complete genome sequence of Halalkalicoccus jeotgali B3(T), an extremely halophilic archaeon.</title>
        <authorList>
            <person name="Roh S.W."/>
            <person name="Nam Y.D."/>
            <person name="Nam S.H."/>
            <person name="Choi S.H."/>
            <person name="Park H.S."/>
            <person name="Bae J.W."/>
        </authorList>
    </citation>
    <scope>NUCLEOTIDE SEQUENCE [LARGE SCALE GENOMIC DNA]</scope>
    <source>
        <strain evidence="2">B3</strain>
        <strain evidence="4">DSM 18796 / CECT 7217 / JCM 14584 / KCTC 4019 / B3</strain>
    </source>
</reference>
<keyword evidence="5" id="KW-1185">Reference proteome</keyword>
<dbReference type="Gene3D" id="1.10.10.10">
    <property type="entry name" value="Winged helix-like DNA-binding domain superfamily/Winged helix DNA-binding domain"/>
    <property type="match status" value="1"/>
</dbReference>
<dbReference type="PATRIC" id="fig|795797.18.peg.2090"/>
<evidence type="ECO:0000313" key="3">
    <source>
        <dbReference type="EMBL" id="ELY36115.1"/>
    </source>
</evidence>
<gene>
    <name evidence="2" type="ordered locus">HacjB3_10465</name>
    <name evidence="3" type="ORF">C497_12202</name>
</gene>
<sequence length="98" mass="11586">MHDLTGFQRDLLYVVAGYDSPNGLGIKRDLEEYYEQEIHHSRLYPNLDTLADKGLIEKGEQDRRANFYAITKRGWREIEARREWESERIDEASGRLDV</sequence>
<dbReference type="RefSeq" id="WP_008417001.1">
    <property type="nucleotide sequence ID" value="NC_014297.1"/>
</dbReference>
<proteinExistence type="predicted"/>
<dbReference type="InterPro" id="IPR036388">
    <property type="entry name" value="WH-like_DNA-bd_sf"/>
</dbReference>
<dbReference type="GeneID" id="9419903"/>
<evidence type="ECO:0000259" key="1">
    <source>
        <dbReference type="Pfam" id="PF03551"/>
    </source>
</evidence>
<dbReference type="InterPro" id="IPR036390">
    <property type="entry name" value="WH_DNA-bd_sf"/>
</dbReference>
<reference evidence="3 5" key="2">
    <citation type="journal article" date="2014" name="PLoS Genet.">
        <title>Phylogenetically driven sequencing of extremely halophilic archaea reveals strategies for static and dynamic osmo-response.</title>
        <authorList>
            <person name="Becker E.A."/>
            <person name="Seitzer P.M."/>
            <person name="Tritt A."/>
            <person name="Larsen D."/>
            <person name="Krusor M."/>
            <person name="Yao A.I."/>
            <person name="Wu D."/>
            <person name="Madern D."/>
            <person name="Eisen J.A."/>
            <person name="Darling A.E."/>
            <person name="Facciotti M.T."/>
        </authorList>
    </citation>
    <scope>NUCLEOTIDE SEQUENCE [LARGE SCALE GENOMIC DNA]</scope>
    <source>
        <strain evidence="3">B3</strain>
        <strain evidence="5">DSM 18796 / CECT 7217 / JCM 14584 / KCTC 4019 / B3</strain>
    </source>
</reference>
<name>D8J484_HALJB</name>
<dbReference type="Pfam" id="PF03551">
    <property type="entry name" value="PadR"/>
    <property type="match status" value="1"/>
</dbReference>
<dbReference type="AlphaFoldDB" id="D8J484"/>
<evidence type="ECO:0000313" key="5">
    <source>
        <dbReference type="Proteomes" id="UP000011645"/>
    </source>
</evidence>
<dbReference type="OrthoDB" id="190025at2157"/>
<dbReference type="SUPFAM" id="SSF46785">
    <property type="entry name" value="Winged helix' DNA-binding domain"/>
    <property type="match status" value="1"/>
</dbReference>
<evidence type="ECO:0000313" key="4">
    <source>
        <dbReference type="Proteomes" id="UP000000390"/>
    </source>
</evidence>
<dbReference type="EMBL" id="CP002062">
    <property type="protein sequence ID" value="ADJ15476.1"/>
    <property type="molecule type" value="Genomic_DNA"/>
</dbReference>